<dbReference type="Pfam" id="PF13576">
    <property type="entry name" value="Pentapeptide_3"/>
    <property type="match status" value="1"/>
</dbReference>
<dbReference type="Gene3D" id="2.160.20.80">
    <property type="entry name" value="E3 ubiquitin-protein ligase SopA"/>
    <property type="match status" value="1"/>
</dbReference>
<evidence type="ECO:0000313" key="2">
    <source>
        <dbReference type="EMBL" id="MBS2546901.1"/>
    </source>
</evidence>
<keyword evidence="1" id="KW-1133">Transmembrane helix</keyword>
<proteinExistence type="predicted"/>
<evidence type="ECO:0000313" key="3">
    <source>
        <dbReference type="Proteomes" id="UP000730482"/>
    </source>
</evidence>
<sequence>MSAGVQKRYRRVLTLRRDREPRPYRPRPFPAIYAALLVAGVIGTAGVYLLLLWLIPGAKANRLDVAKTALLVVGGSGAVAGLYVAYRKQRTDEANHIRDQDKLFTERYTQAIAQLGNTAAAVRLGGVYALARIADDSERDRQTCMEVLCAYLCIPYDPNTADPGEVKVRAAAQATVFARLRPDHKSFWANAVVDLSGARLTNVSLRHAKTAGAYFVDTEFDGICEFDHTAFDGGAIFRGAHFHQGNEVDFQGALFGWANFDGVKFDRAVRFDDVQINGVTGFANVEFGGDASFKNTRFAMGAAFRESRFAGSASFNGATFTKITHFTDAHFAATTSFDHVTFGEAVWFYRSVFPDPPPSFTRAMFLGERLSVWPDGFAPPDAARNPPGVPAKP</sequence>
<dbReference type="InterPro" id="IPR001646">
    <property type="entry name" value="5peptide_repeat"/>
</dbReference>
<organism evidence="2 3">
    <name type="scientific">Catenulispora pinistramenti</name>
    <dbReference type="NCBI Taxonomy" id="2705254"/>
    <lineage>
        <taxon>Bacteria</taxon>
        <taxon>Bacillati</taxon>
        <taxon>Actinomycetota</taxon>
        <taxon>Actinomycetes</taxon>
        <taxon>Catenulisporales</taxon>
        <taxon>Catenulisporaceae</taxon>
        <taxon>Catenulispora</taxon>
    </lineage>
</organism>
<reference evidence="2 3" key="1">
    <citation type="submission" date="2020-02" db="EMBL/GenBank/DDBJ databases">
        <title>Acidophilic actinobacteria isolated from forest soil.</title>
        <authorList>
            <person name="Golinska P."/>
        </authorList>
    </citation>
    <scope>NUCLEOTIDE SEQUENCE [LARGE SCALE GENOMIC DNA]</scope>
    <source>
        <strain evidence="2 3">NL8</strain>
    </source>
</reference>
<feature type="transmembrane region" description="Helical" evidence="1">
    <location>
        <begin position="68"/>
        <end position="86"/>
    </location>
</feature>
<dbReference type="EMBL" id="JAAFYZ010000020">
    <property type="protein sequence ID" value="MBS2546901.1"/>
    <property type="molecule type" value="Genomic_DNA"/>
</dbReference>
<evidence type="ECO:0000256" key="1">
    <source>
        <dbReference type="SAM" id="Phobius"/>
    </source>
</evidence>
<dbReference type="Proteomes" id="UP000730482">
    <property type="component" value="Unassembled WGS sequence"/>
</dbReference>
<comment type="caution">
    <text evidence="2">The sequence shown here is derived from an EMBL/GenBank/DDBJ whole genome shotgun (WGS) entry which is preliminary data.</text>
</comment>
<gene>
    <name evidence="2" type="ORF">KGQ19_08460</name>
</gene>
<keyword evidence="3" id="KW-1185">Reference proteome</keyword>
<keyword evidence="1" id="KW-0812">Transmembrane</keyword>
<name>A0ABS5KLH9_9ACTN</name>
<feature type="transmembrane region" description="Helical" evidence="1">
    <location>
        <begin position="31"/>
        <end position="56"/>
    </location>
</feature>
<dbReference type="SUPFAM" id="SSF141571">
    <property type="entry name" value="Pentapeptide repeat-like"/>
    <property type="match status" value="1"/>
</dbReference>
<keyword evidence="1" id="KW-0472">Membrane</keyword>
<accession>A0ABS5KLH9</accession>
<dbReference type="RefSeq" id="WP_212008539.1">
    <property type="nucleotide sequence ID" value="NZ_JAAFYZ010000020.1"/>
</dbReference>
<protein>
    <submittedName>
        <fullName evidence="2">Pentapeptide repeat-containing protein</fullName>
    </submittedName>
</protein>